<dbReference type="Gene3D" id="3.40.50.11980">
    <property type="match status" value="1"/>
</dbReference>
<dbReference type="AlphaFoldDB" id="A0ABD3MF78"/>
<dbReference type="Gene3D" id="1.25.40.10">
    <property type="entry name" value="Tetratricopeptide repeat domain"/>
    <property type="match status" value="1"/>
</dbReference>
<evidence type="ECO:0000313" key="4">
    <source>
        <dbReference type="EMBL" id="KAL3762252.1"/>
    </source>
</evidence>
<dbReference type="InterPro" id="IPR011990">
    <property type="entry name" value="TPR-like_helical_dom_sf"/>
</dbReference>
<sequence length="593" mass="66561">MIVAWWKVKECGILLPKDVVSTFLYVCGTMGMADSIGMSDGIGAYSPPPSSSPDDVREGNDGGGDDRFLVPEEVATYHDLSSKPTEASISLRIKSLVSKGDARGAESMLEAFKKLIEAEGSSTGELLRLRTYLPILKGYCENGDFGSALSLFKRMQTTPGVIFEPETFVLLISSIAEHGYFRHDSPPIEGAKGVGYIHSHGPGLFDELATEMAAGALEISSSSARRLYNSLAIGFQSDNSLDKESNSALENSVVSNLKEAHPLMSMSLTWQPVDSNELVASRVSLDRSTGICPVTNAQQRLIILEPNQRTQLHDDLLKLSTEQFAKFAGRRSDDSPFRAREQLQVFSDWLDQREGQPFTAIIDGANVGYYMQSFDRGRFNYYQIKFMVDTLEERGENPLVVIPNKYGQHKFYSAKGEYQKLDQAEMEIMQLLTNSGKLYRVPPRCLDDFYWMLASVSDQNASRVGRNMSVPNDDPDGRFPGARPMLITNDHMRDHRLELLEPRLFRRWYGCHIVNYNFTAFVLGESVAGNEIGFSQADFFSREIQGNPCPANHPEDDEDMRWGGCAWHFPVTDWELDERFVIRIPAIKQKDKR</sequence>
<dbReference type="EMBL" id="JALLAZ020001833">
    <property type="protein sequence ID" value="KAL3762252.1"/>
    <property type="molecule type" value="Genomic_DNA"/>
</dbReference>
<dbReference type="Pfam" id="PF11977">
    <property type="entry name" value="RNase_Zc3h12a"/>
    <property type="match status" value="1"/>
</dbReference>
<dbReference type="Proteomes" id="UP001530315">
    <property type="component" value="Unassembled WGS sequence"/>
</dbReference>
<comment type="caution">
    <text evidence="4">The sequence shown here is derived from an EMBL/GenBank/DDBJ whole genome shotgun (WGS) entry which is preliminary data.</text>
</comment>
<evidence type="ECO:0000256" key="2">
    <source>
        <dbReference type="SAM" id="MobiDB-lite"/>
    </source>
</evidence>
<name>A0ABD3MF78_9STRA</name>
<dbReference type="Pfam" id="PF01535">
    <property type="entry name" value="PPR"/>
    <property type="match status" value="1"/>
</dbReference>
<dbReference type="NCBIfam" id="TIGR00756">
    <property type="entry name" value="PPR"/>
    <property type="match status" value="1"/>
</dbReference>
<proteinExistence type="predicted"/>
<evidence type="ECO:0000259" key="3">
    <source>
        <dbReference type="Pfam" id="PF11977"/>
    </source>
</evidence>
<feature type="domain" description="RNase NYN" evidence="3">
    <location>
        <begin position="360"/>
        <end position="450"/>
    </location>
</feature>
<dbReference type="InterPro" id="IPR002885">
    <property type="entry name" value="PPR_rpt"/>
</dbReference>
<accession>A0ABD3MF78</accession>
<reference evidence="4 5" key="1">
    <citation type="submission" date="2024-10" db="EMBL/GenBank/DDBJ databases">
        <title>Updated reference genomes for cyclostephanoid diatoms.</title>
        <authorList>
            <person name="Roberts W.R."/>
            <person name="Alverson A.J."/>
        </authorList>
    </citation>
    <scope>NUCLEOTIDE SEQUENCE [LARGE SCALE GENOMIC DNA]</scope>
    <source>
        <strain evidence="4 5">AJA276-08</strain>
    </source>
</reference>
<keyword evidence="5" id="KW-1185">Reference proteome</keyword>
<gene>
    <name evidence="4" type="ORF">ACHAW5_007201</name>
</gene>
<dbReference type="PANTHER" id="PTHR13547:SF1">
    <property type="entry name" value="MITOCHONDRIAL RIBONUCLEASE P CATALYTIC SUBUNIT"/>
    <property type="match status" value="1"/>
</dbReference>
<organism evidence="4 5">
    <name type="scientific">Stephanodiscus triporus</name>
    <dbReference type="NCBI Taxonomy" id="2934178"/>
    <lineage>
        <taxon>Eukaryota</taxon>
        <taxon>Sar</taxon>
        <taxon>Stramenopiles</taxon>
        <taxon>Ochrophyta</taxon>
        <taxon>Bacillariophyta</taxon>
        <taxon>Coscinodiscophyceae</taxon>
        <taxon>Thalassiosirophycidae</taxon>
        <taxon>Stephanodiscales</taxon>
        <taxon>Stephanodiscaceae</taxon>
        <taxon>Stephanodiscus</taxon>
    </lineage>
</organism>
<feature type="repeat" description="PPR" evidence="1">
    <location>
        <begin position="128"/>
        <end position="158"/>
    </location>
</feature>
<evidence type="ECO:0000313" key="5">
    <source>
        <dbReference type="Proteomes" id="UP001530315"/>
    </source>
</evidence>
<evidence type="ECO:0000256" key="1">
    <source>
        <dbReference type="PROSITE-ProRule" id="PRU00708"/>
    </source>
</evidence>
<dbReference type="InterPro" id="IPR021869">
    <property type="entry name" value="RNase_Zc3h12_NYN"/>
</dbReference>
<feature type="region of interest" description="Disordered" evidence="2">
    <location>
        <begin position="42"/>
        <end position="65"/>
    </location>
</feature>
<protein>
    <recommendedName>
        <fullName evidence="3">RNase NYN domain-containing protein</fullName>
    </recommendedName>
</protein>
<dbReference type="PANTHER" id="PTHR13547">
    <property type="match status" value="1"/>
</dbReference>
<feature type="compositionally biased region" description="Basic and acidic residues" evidence="2">
    <location>
        <begin position="54"/>
        <end position="65"/>
    </location>
</feature>
<dbReference type="PROSITE" id="PS51375">
    <property type="entry name" value="PPR"/>
    <property type="match status" value="1"/>
</dbReference>